<feature type="domain" description="VOC" evidence="2">
    <location>
        <begin position="135"/>
        <end position="253"/>
    </location>
</feature>
<feature type="domain" description="VOC" evidence="2">
    <location>
        <begin position="11"/>
        <end position="121"/>
    </location>
</feature>
<feature type="compositionally biased region" description="Low complexity" evidence="1">
    <location>
        <begin position="180"/>
        <end position="191"/>
    </location>
</feature>
<dbReference type="InterPro" id="IPR029068">
    <property type="entry name" value="Glyas_Bleomycin-R_OHBP_Dase"/>
</dbReference>
<dbReference type="PROSITE" id="PS51819">
    <property type="entry name" value="VOC"/>
    <property type="match status" value="2"/>
</dbReference>
<dbReference type="PANTHER" id="PTHR33993:SF10">
    <property type="entry name" value="CONSERVED PROTEIN"/>
    <property type="match status" value="1"/>
</dbReference>
<dbReference type="Pfam" id="PF00903">
    <property type="entry name" value="Glyoxalase"/>
    <property type="match status" value="2"/>
</dbReference>
<evidence type="ECO:0000256" key="1">
    <source>
        <dbReference type="SAM" id="MobiDB-lite"/>
    </source>
</evidence>
<dbReference type="EMBL" id="QVIG01000002">
    <property type="protein sequence ID" value="RGD56006.1"/>
    <property type="molecule type" value="Genomic_DNA"/>
</dbReference>
<feature type="region of interest" description="Disordered" evidence="1">
    <location>
        <begin position="177"/>
        <end position="200"/>
    </location>
</feature>
<comment type="caution">
    <text evidence="3">The sequence shown here is derived from an EMBL/GenBank/DDBJ whole genome shotgun (WGS) entry which is preliminary data.</text>
</comment>
<dbReference type="AlphaFoldDB" id="A0A372ZJL2"/>
<gene>
    <name evidence="3" type="ORF">DR950_37410</name>
</gene>
<accession>A0A372ZJL2</accession>
<reference evidence="3 4" key="1">
    <citation type="submission" date="2018-08" db="EMBL/GenBank/DDBJ databases">
        <title>Diversity &amp; Physiological Properties of Lignin-Decomposing Actinobacteria from Soil.</title>
        <authorList>
            <person name="Roh S.G."/>
            <person name="Kim S.B."/>
        </authorList>
    </citation>
    <scope>NUCLEOTIDE SEQUENCE [LARGE SCALE GENOMIC DNA]</scope>
    <source>
        <strain evidence="3 4">MMS17-GH009</strain>
    </source>
</reference>
<name>A0A372ZJL2_9ACTN</name>
<proteinExistence type="predicted"/>
<dbReference type="Proteomes" id="UP000263377">
    <property type="component" value="Unassembled WGS sequence"/>
</dbReference>
<dbReference type="RefSeq" id="WP_117492333.1">
    <property type="nucleotide sequence ID" value="NZ_QVIG01000002.1"/>
</dbReference>
<keyword evidence="4" id="KW-1185">Reference proteome</keyword>
<dbReference type="SUPFAM" id="SSF54593">
    <property type="entry name" value="Glyoxalase/Bleomycin resistance protein/Dihydroxybiphenyl dioxygenase"/>
    <property type="match status" value="2"/>
</dbReference>
<sequence>MPKPGNYRAGVPCWVVLTTPDTARAQAFYGALFDWEFVPTGRAEAVATRYGAQVAAVERARPTDPPAAWTTFLACPDPLRTAAAVRAAGGRLAREPYEVPEQGRAALAVDPLGARFGLWRAGTIDGAGLVDEPGAFAWNEHLSPDPDAARAFYRRVVGYSYDRPRAGHTLARVAGRPACSIGPSDPSSPSGPGAGPEGGARWLVHFATEDTDRAADRLRALGGAVVTGPAPGPFGRTALVRDDAGAEFVLVAVPARDSAAAA</sequence>
<organism evidence="3 4">
    <name type="scientific">Kitasatospora xanthocidica</name>
    <dbReference type="NCBI Taxonomy" id="83382"/>
    <lineage>
        <taxon>Bacteria</taxon>
        <taxon>Bacillati</taxon>
        <taxon>Actinomycetota</taxon>
        <taxon>Actinomycetes</taxon>
        <taxon>Kitasatosporales</taxon>
        <taxon>Streptomycetaceae</taxon>
        <taxon>Kitasatospora</taxon>
    </lineage>
</organism>
<dbReference type="PANTHER" id="PTHR33993">
    <property type="entry name" value="GLYOXALASE-RELATED"/>
    <property type="match status" value="1"/>
</dbReference>
<protein>
    <submittedName>
        <fullName evidence="3">VOC family protein</fullName>
    </submittedName>
</protein>
<dbReference type="InterPro" id="IPR037523">
    <property type="entry name" value="VOC_core"/>
</dbReference>
<dbReference type="Gene3D" id="3.10.180.10">
    <property type="entry name" value="2,3-Dihydroxybiphenyl 1,2-Dioxygenase, domain 1"/>
    <property type="match status" value="2"/>
</dbReference>
<evidence type="ECO:0000313" key="3">
    <source>
        <dbReference type="EMBL" id="RGD56006.1"/>
    </source>
</evidence>
<evidence type="ECO:0000313" key="4">
    <source>
        <dbReference type="Proteomes" id="UP000263377"/>
    </source>
</evidence>
<evidence type="ECO:0000259" key="2">
    <source>
        <dbReference type="PROSITE" id="PS51819"/>
    </source>
</evidence>
<dbReference type="InterPro" id="IPR004360">
    <property type="entry name" value="Glyas_Fos-R_dOase_dom"/>
</dbReference>
<dbReference type="InterPro" id="IPR052164">
    <property type="entry name" value="Anthracycline_SecMetBiosynth"/>
</dbReference>